<feature type="transmembrane region" description="Helical" evidence="8">
    <location>
        <begin position="57"/>
        <end position="77"/>
    </location>
</feature>
<keyword evidence="6 8" id="KW-1133">Transmembrane helix</keyword>
<evidence type="ECO:0000256" key="8">
    <source>
        <dbReference type="RuleBase" id="RU363032"/>
    </source>
</evidence>
<evidence type="ECO:0000313" key="11">
    <source>
        <dbReference type="Proteomes" id="UP000535838"/>
    </source>
</evidence>
<dbReference type="EMBL" id="JACJVQ010000005">
    <property type="protein sequence ID" value="MBB6633516.1"/>
    <property type="molecule type" value="Genomic_DNA"/>
</dbReference>
<dbReference type="NCBIfam" id="TIGR01726">
    <property type="entry name" value="HEQRo_perm_3TM"/>
    <property type="match status" value="1"/>
</dbReference>
<dbReference type="InterPro" id="IPR035906">
    <property type="entry name" value="MetI-like_sf"/>
</dbReference>
<accession>A0A841SSF4</accession>
<dbReference type="Gene3D" id="1.10.3720.10">
    <property type="entry name" value="MetI-like"/>
    <property type="match status" value="1"/>
</dbReference>
<dbReference type="InterPro" id="IPR000515">
    <property type="entry name" value="MetI-like"/>
</dbReference>
<name>A0A841SSF4_9BACL</name>
<keyword evidence="7 8" id="KW-0472">Membrane</keyword>
<comment type="similarity">
    <text evidence="8">Belongs to the binding-protein-dependent transport system permease family.</text>
</comment>
<dbReference type="CDD" id="cd06261">
    <property type="entry name" value="TM_PBP2"/>
    <property type="match status" value="1"/>
</dbReference>
<feature type="domain" description="ABC transmembrane type-1" evidence="9">
    <location>
        <begin position="17"/>
        <end position="218"/>
    </location>
</feature>
<evidence type="ECO:0000256" key="3">
    <source>
        <dbReference type="ARBA" id="ARBA00022475"/>
    </source>
</evidence>
<evidence type="ECO:0000256" key="4">
    <source>
        <dbReference type="ARBA" id="ARBA00022692"/>
    </source>
</evidence>
<dbReference type="InterPro" id="IPR010065">
    <property type="entry name" value="AA_ABC_transptr_permease_3TM"/>
</dbReference>
<keyword evidence="4 8" id="KW-0812">Transmembrane</keyword>
<feature type="transmembrane region" description="Helical" evidence="8">
    <location>
        <begin position="97"/>
        <end position="115"/>
    </location>
</feature>
<protein>
    <submittedName>
        <fullName evidence="10">Amino acid ABC transporter permease</fullName>
    </submittedName>
</protein>
<keyword evidence="2 8" id="KW-0813">Transport</keyword>
<feature type="transmembrane region" description="Helical" evidence="8">
    <location>
        <begin position="199"/>
        <end position="221"/>
    </location>
</feature>
<dbReference type="AlphaFoldDB" id="A0A841SSF4"/>
<keyword evidence="11" id="KW-1185">Reference proteome</keyword>
<evidence type="ECO:0000256" key="2">
    <source>
        <dbReference type="ARBA" id="ARBA00022448"/>
    </source>
</evidence>
<evidence type="ECO:0000256" key="5">
    <source>
        <dbReference type="ARBA" id="ARBA00022970"/>
    </source>
</evidence>
<feature type="transmembrane region" description="Helical" evidence="8">
    <location>
        <begin position="20"/>
        <end position="45"/>
    </location>
</feature>
<comment type="subcellular location">
    <subcellularLocation>
        <location evidence="1 8">Cell membrane</location>
        <topology evidence="1 8">Multi-pass membrane protein</topology>
    </subcellularLocation>
</comment>
<dbReference type="Pfam" id="PF00528">
    <property type="entry name" value="BPD_transp_1"/>
    <property type="match status" value="1"/>
</dbReference>
<reference evidence="10 11" key="1">
    <citation type="submission" date="2020-08" db="EMBL/GenBank/DDBJ databases">
        <title>Cohnella phylogeny.</title>
        <authorList>
            <person name="Dunlap C."/>
        </authorList>
    </citation>
    <scope>NUCLEOTIDE SEQUENCE [LARGE SCALE GENOMIC DNA]</scope>
    <source>
        <strain evidence="10 11">DSM 25241</strain>
    </source>
</reference>
<proteinExistence type="inferred from homology"/>
<dbReference type="PANTHER" id="PTHR30614:SF0">
    <property type="entry name" value="L-CYSTINE TRANSPORT SYSTEM PERMEASE PROTEIN TCYL"/>
    <property type="match status" value="1"/>
</dbReference>
<organism evidence="10 11">
    <name type="scientific">Cohnella thailandensis</name>
    <dbReference type="NCBI Taxonomy" id="557557"/>
    <lineage>
        <taxon>Bacteria</taxon>
        <taxon>Bacillati</taxon>
        <taxon>Bacillota</taxon>
        <taxon>Bacilli</taxon>
        <taxon>Bacillales</taxon>
        <taxon>Paenibacillaceae</taxon>
        <taxon>Cohnella</taxon>
    </lineage>
</organism>
<evidence type="ECO:0000256" key="6">
    <source>
        <dbReference type="ARBA" id="ARBA00022989"/>
    </source>
</evidence>
<dbReference type="Proteomes" id="UP000535838">
    <property type="component" value="Unassembled WGS sequence"/>
</dbReference>
<dbReference type="SUPFAM" id="SSF161098">
    <property type="entry name" value="MetI-like"/>
    <property type="match status" value="1"/>
</dbReference>
<comment type="caution">
    <text evidence="10">The sequence shown here is derived from an EMBL/GenBank/DDBJ whole genome shotgun (WGS) entry which is preliminary data.</text>
</comment>
<evidence type="ECO:0000259" key="9">
    <source>
        <dbReference type="PROSITE" id="PS50928"/>
    </source>
</evidence>
<evidence type="ECO:0000256" key="7">
    <source>
        <dbReference type="ARBA" id="ARBA00023136"/>
    </source>
</evidence>
<dbReference type="InterPro" id="IPR043429">
    <property type="entry name" value="ArtM/GltK/GlnP/TcyL/YhdX-like"/>
</dbReference>
<sequence>MGITFNPEYIVKVFPKLLEALPLTLLIVILSLAFGLLLALLLAAAKLGSSRILRILATWYISFIRGTPPLVQLFLVFYGLPQVLKGIGIDINSWDKVVFAIITFSLNGAAFLSEIMRSAYQAVDRGQQEAAFSVGMTPFQAFRRVMLPQAFAIALPNLGNSAISLLKETSLAFTIGVVDVMGRAQVISIRSNGVNQLELFIAVALLYWALCFIIEKAVALLERAFKKGHKGVAG</sequence>
<dbReference type="RefSeq" id="WP_185118757.1">
    <property type="nucleotide sequence ID" value="NZ_JACJVQ010000005.1"/>
</dbReference>
<evidence type="ECO:0000313" key="10">
    <source>
        <dbReference type="EMBL" id="MBB6633516.1"/>
    </source>
</evidence>
<dbReference type="PANTHER" id="PTHR30614">
    <property type="entry name" value="MEMBRANE COMPONENT OF AMINO ACID ABC TRANSPORTER"/>
    <property type="match status" value="1"/>
</dbReference>
<dbReference type="GO" id="GO:0006865">
    <property type="term" value="P:amino acid transport"/>
    <property type="evidence" value="ECO:0007669"/>
    <property type="project" value="UniProtKB-KW"/>
</dbReference>
<dbReference type="GO" id="GO:0043190">
    <property type="term" value="C:ATP-binding cassette (ABC) transporter complex"/>
    <property type="evidence" value="ECO:0007669"/>
    <property type="project" value="InterPro"/>
</dbReference>
<gene>
    <name evidence="10" type="ORF">H7B67_05310</name>
</gene>
<keyword evidence="5" id="KW-0029">Amino-acid transport</keyword>
<keyword evidence="3" id="KW-1003">Cell membrane</keyword>
<evidence type="ECO:0000256" key="1">
    <source>
        <dbReference type="ARBA" id="ARBA00004651"/>
    </source>
</evidence>
<dbReference type="PROSITE" id="PS50928">
    <property type="entry name" value="ABC_TM1"/>
    <property type="match status" value="1"/>
</dbReference>
<dbReference type="GO" id="GO:0022857">
    <property type="term" value="F:transmembrane transporter activity"/>
    <property type="evidence" value="ECO:0007669"/>
    <property type="project" value="InterPro"/>
</dbReference>